<accession>A0A0B2ALV9</accession>
<dbReference type="STRING" id="1338436.LK10_05280"/>
<dbReference type="EMBL" id="JTDL01000079">
    <property type="protein sequence ID" value="KHL04346.1"/>
    <property type="molecule type" value="Genomic_DNA"/>
</dbReference>
<keyword evidence="2" id="KW-1185">Reference proteome</keyword>
<protein>
    <submittedName>
        <fullName evidence="1">Uncharacterized protein</fullName>
    </submittedName>
</protein>
<evidence type="ECO:0000313" key="2">
    <source>
        <dbReference type="Proteomes" id="UP000030982"/>
    </source>
</evidence>
<proteinExistence type="predicted"/>
<reference evidence="1 2" key="1">
    <citation type="submission" date="2014-09" db="EMBL/GenBank/DDBJ databases">
        <title>Genome sequence of Sinomonas sp. MUSC 117.</title>
        <authorList>
            <person name="Lee L.-H."/>
        </authorList>
    </citation>
    <scope>NUCLEOTIDE SEQUENCE [LARGE SCALE GENOMIC DNA]</scope>
    <source>
        <strain evidence="1 2">MUSC 117</strain>
    </source>
</reference>
<organism evidence="1 2">
    <name type="scientific">Sinomonas humi</name>
    <dbReference type="NCBI Taxonomy" id="1338436"/>
    <lineage>
        <taxon>Bacteria</taxon>
        <taxon>Bacillati</taxon>
        <taxon>Actinomycetota</taxon>
        <taxon>Actinomycetes</taxon>
        <taxon>Micrococcales</taxon>
        <taxon>Micrococcaceae</taxon>
        <taxon>Sinomonas</taxon>
    </lineage>
</organism>
<name>A0A0B2ALV9_9MICC</name>
<dbReference type="Proteomes" id="UP000030982">
    <property type="component" value="Unassembled WGS sequence"/>
</dbReference>
<dbReference type="AlphaFoldDB" id="A0A0B2ALV9"/>
<comment type="caution">
    <text evidence="1">The sequence shown here is derived from an EMBL/GenBank/DDBJ whole genome shotgun (WGS) entry which is preliminary data.</text>
</comment>
<evidence type="ECO:0000313" key="1">
    <source>
        <dbReference type="EMBL" id="KHL04346.1"/>
    </source>
</evidence>
<sequence>MMVFLRCEKGVEAFIALLDQLAVAVQPSREAAQCGGVQMAGAALGVATARDQAGFFEHLEVLRDGLQGDGERFGKFVHRGVSLGQTCYKAPAQGIRESSESAVESGFLGGFGISGCSLHRMPFGWTIR</sequence>
<gene>
    <name evidence="1" type="ORF">LK10_05280</name>
</gene>